<gene>
    <name evidence="2" type="ORF">ADN00_10055</name>
</gene>
<keyword evidence="3" id="KW-1185">Reference proteome</keyword>
<comment type="caution">
    <text evidence="2">The sequence shown here is derived from an EMBL/GenBank/DDBJ whole genome shotgun (WGS) entry which is preliminary data.</text>
</comment>
<dbReference type="EMBL" id="LGCL01000024">
    <property type="protein sequence ID" value="KPL76928.1"/>
    <property type="molecule type" value="Genomic_DNA"/>
</dbReference>
<dbReference type="Proteomes" id="UP000050417">
    <property type="component" value="Unassembled WGS sequence"/>
</dbReference>
<dbReference type="InterPro" id="IPR043714">
    <property type="entry name" value="DUF5655"/>
</dbReference>
<dbReference type="OrthoDB" id="9809825at2"/>
<dbReference type="AlphaFoldDB" id="A0A0P6XNV7"/>
<evidence type="ECO:0000313" key="3">
    <source>
        <dbReference type="Proteomes" id="UP000050417"/>
    </source>
</evidence>
<dbReference type="Pfam" id="PF14117">
    <property type="entry name" value="DUF4287"/>
    <property type="match status" value="1"/>
</dbReference>
<evidence type="ECO:0000313" key="2">
    <source>
        <dbReference type="EMBL" id="KPL76928.1"/>
    </source>
</evidence>
<feature type="domain" description="DUF5655" evidence="1">
    <location>
        <begin position="82"/>
        <end position="190"/>
    </location>
</feature>
<dbReference type="RefSeq" id="WP_075062870.1">
    <property type="nucleotide sequence ID" value="NZ_LGCL01000024.1"/>
</dbReference>
<proteinExistence type="predicted"/>
<organism evidence="2 3">
    <name type="scientific">Ornatilinea apprima</name>
    <dbReference type="NCBI Taxonomy" id="1134406"/>
    <lineage>
        <taxon>Bacteria</taxon>
        <taxon>Bacillati</taxon>
        <taxon>Chloroflexota</taxon>
        <taxon>Anaerolineae</taxon>
        <taxon>Anaerolineales</taxon>
        <taxon>Anaerolineaceae</taxon>
        <taxon>Ornatilinea</taxon>
    </lineage>
</organism>
<sequence>MPPRSPQEMMAAVAANLQQRTGRSLSEWVELVNASGIDPLDQKAVRNWLKTQHGVPQNSQWEIAETAACAAGWVRPSVEGYIDSQYTGPKAHLRPLFDRLREIIEALGDDVRAEGRSTYTPFVRRRQFAAVAAASRARIEVGLRFTNPPASPRLSPAKAPGQATHKLSVSSLEEIDEEVAALLRESYEQNG</sequence>
<dbReference type="Pfam" id="PF18899">
    <property type="entry name" value="DUF5655"/>
    <property type="match status" value="1"/>
</dbReference>
<dbReference type="InterPro" id="IPR025629">
    <property type="entry name" value="DUF4287"/>
</dbReference>
<accession>A0A0P6XNV7</accession>
<reference evidence="2 3" key="1">
    <citation type="submission" date="2015-07" db="EMBL/GenBank/DDBJ databases">
        <title>Genome sequence of Ornatilinea apprima DSM 23815.</title>
        <authorList>
            <person name="Hemp J."/>
            <person name="Ward L.M."/>
            <person name="Pace L.A."/>
            <person name="Fischer W.W."/>
        </authorList>
    </citation>
    <scope>NUCLEOTIDE SEQUENCE [LARGE SCALE GENOMIC DNA]</scope>
    <source>
        <strain evidence="2 3">P3M-1</strain>
    </source>
</reference>
<dbReference type="STRING" id="1134406.ADN00_10055"/>
<protein>
    <recommendedName>
        <fullName evidence="1">DUF5655 domain-containing protein</fullName>
    </recommendedName>
</protein>
<name>A0A0P6XNV7_9CHLR</name>
<evidence type="ECO:0000259" key="1">
    <source>
        <dbReference type="Pfam" id="PF18899"/>
    </source>
</evidence>